<comment type="caution">
    <text evidence="1">The sequence shown here is derived from an EMBL/GenBank/DDBJ whole genome shotgun (WGS) entry which is preliminary data.</text>
</comment>
<accession>A0ABP1FZA2</accession>
<evidence type="ECO:0000313" key="2">
    <source>
        <dbReference type="Proteomes" id="UP001497392"/>
    </source>
</evidence>
<dbReference type="Proteomes" id="UP001497392">
    <property type="component" value="Unassembled WGS sequence"/>
</dbReference>
<name>A0ABP1FZA2_9CHLO</name>
<sequence>MAEKIQRTLPVLATDAEFIERETNLNCLVYALEELCGVWGCFFELGRKDIVARFVSVCRSAAKLSLEDHIHSVVGALKNALEMANEISDGKYVGLLNSIFVRAARDARPPKKSEHWAYLEPDHNPDFVSDDLTEQLDELLSAATEVMHYLDWQKQRRRGPMHGEAPSLCARGSRCQCS</sequence>
<reference evidence="1 2" key="1">
    <citation type="submission" date="2024-06" db="EMBL/GenBank/DDBJ databases">
        <authorList>
            <person name="Kraege A."/>
            <person name="Thomma B."/>
        </authorList>
    </citation>
    <scope>NUCLEOTIDE SEQUENCE [LARGE SCALE GENOMIC DNA]</scope>
</reference>
<organism evidence="1 2">
    <name type="scientific">Coccomyxa viridis</name>
    <dbReference type="NCBI Taxonomy" id="1274662"/>
    <lineage>
        <taxon>Eukaryota</taxon>
        <taxon>Viridiplantae</taxon>
        <taxon>Chlorophyta</taxon>
        <taxon>core chlorophytes</taxon>
        <taxon>Trebouxiophyceae</taxon>
        <taxon>Trebouxiophyceae incertae sedis</taxon>
        <taxon>Coccomyxaceae</taxon>
        <taxon>Coccomyxa</taxon>
    </lineage>
</organism>
<evidence type="ECO:0000313" key="1">
    <source>
        <dbReference type="EMBL" id="CAL5224329.1"/>
    </source>
</evidence>
<protein>
    <submittedName>
        <fullName evidence="1">G6998 protein</fullName>
    </submittedName>
</protein>
<dbReference type="EMBL" id="CAXHTA020000010">
    <property type="protein sequence ID" value="CAL5224329.1"/>
    <property type="molecule type" value="Genomic_DNA"/>
</dbReference>
<keyword evidence="2" id="KW-1185">Reference proteome</keyword>
<gene>
    <name evidence="1" type="primary">g6998</name>
    <name evidence="1" type="ORF">VP750_LOCUS5988</name>
</gene>
<proteinExistence type="predicted"/>